<dbReference type="EMBL" id="AEYI02002015">
    <property type="protein sequence ID" value="KFG30864.1"/>
    <property type="molecule type" value="Genomic_DNA"/>
</dbReference>
<dbReference type="AlphaFoldDB" id="A0A086JFE6"/>
<dbReference type="Proteomes" id="UP000028828">
    <property type="component" value="Unassembled WGS sequence"/>
</dbReference>
<evidence type="ECO:0000313" key="1">
    <source>
        <dbReference type="EMBL" id="KFG30864.1"/>
    </source>
</evidence>
<evidence type="ECO:0000313" key="2">
    <source>
        <dbReference type="Proteomes" id="UP000028828"/>
    </source>
</evidence>
<protein>
    <submittedName>
        <fullName evidence="1">Uncharacterized protein</fullName>
    </submittedName>
</protein>
<name>A0A086JFE6_TOXGO</name>
<organism evidence="1 2">
    <name type="scientific">Toxoplasma gondii p89</name>
    <dbReference type="NCBI Taxonomy" id="943119"/>
    <lineage>
        <taxon>Eukaryota</taxon>
        <taxon>Sar</taxon>
        <taxon>Alveolata</taxon>
        <taxon>Apicomplexa</taxon>
        <taxon>Conoidasida</taxon>
        <taxon>Coccidia</taxon>
        <taxon>Eucoccidiorida</taxon>
        <taxon>Eimeriorina</taxon>
        <taxon>Sarcocystidae</taxon>
        <taxon>Toxoplasma</taxon>
    </lineage>
</organism>
<dbReference type="VEuPathDB" id="ToxoDB:TGP89_291970"/>
<sequence>MYVRRHVHVFTCGAVNSTYSIRYPKVCLFGGFLSERSIAQAPVEVQSAVNVRNLQHGSFCQSARPDSANFRQQHADSSGFLIHLCVAAARQAISYLSKPGSFTAPVAIQSSKTHLNAFCYSQLEPFS</sequence>
<reference evidence="1 2" key="1">
    <citation type="submission" date="2014-03" db="EMBL/GenBank/DDBJ databases">
        <authorList>
            <person name="Sibley D."/>
            <person name="Venepally P."/>
            <person name="Karamycheva S."/>
            <person name="Hadjithomas M."/>
            <person name="Khan A."/>
            <person name="Brunk B."/>
            <person name="Roos D."/>
            <person name="Caler E."/>
            <person name="Lorenzi H."/>
        </authorList>
    </citation>
    <scope>NUCLEOTIDE SEQUENCE [LARGE SCALE GENOMIC DNA]</scope>
    <source>
        <strain evidence="2">p89</strain>
    </source>
</reference>
<proteinExistence type="predicted"/>
<comment type="caution">
    <text evidence="1">The sequence shown here is derived from an EMBL/GenBank/DDBJ whole genome shotgun (WGS) entry which is preliminary data.</text>
</comment>
<gene>
    <name evidence="1" type="ORF">TGP89_291970</name>
</gene>
<accession>A0A086JFE6</accession>